<dbReference type="Proteomes" id="UP000515140">
    <property type="component" value="Unplaced"/>
</dbReference>
<keyword evidence="3" id="KW-0812">Transmembrane</keyword>
<name>A0A6P5KUE1_PHACI</name>
<evidence type="ECO:0000256" key="8">
    <source>
        <dbReference type="SAM" id="SignalP"/>
    </source>
</evidence>
<dbReference type="GO" id="GO:2000391">
    <property type="term" value="P:positive regulation of neutrophil extravasation"/>
    <property type="evidence" value="ECO:0007669"/>
    <property type="project" value="TreeGrafter"/>
</dbReference>
<comment type="subcellular location">
    <subcellularLocation>
        <location evidence="1">Membrane</location>
        <topology evidence="1">Single-pass type I membrane protein</topology>
    </subcellularLocation>
</comment>
<dbReference type="GO" id="GO:0072683">
    <property type="term" value="P:T cell extravasation"/>
    <property type="evidence" value="ECO:0007669"/>
    <property type="project" value="TreeGrafter"/>
</dbReference>
<organism evidence="9 10">
    <name type="scientific">Phascolarctos cinereus</name>
    <name type="common">Koala</name>
    <dbReference type="NCBI Taxonomy" id="38626"/>
    <lineage>
        <taxon>Eukaryota</taxon>
        <taxon>Metazoa</taxon>
        <taxon>Chordata</taxon>
        <taxon>Craniata</taxon>
        <taxon>Vertebrata</taxon>
        <taxon>Euteleostomi</taxon>
        <taxon>Mammalia</taxon>
        <taxon>Metatheria</taxon>
        <taxon>Diprotodontia</taxon>
        <taxon>Phascolarctidae</taxon>
        <taxon>Phascolarctos</taxon>
    </lineage>
</organism>
<protein>
    <submittedName>
        <fullName evidence="10">CD99 antigen-like</fullName>
    </submittedName>
</protein>
<sequence>MVVGRWPGISLLLVLLVCSLAPARGDFDLSDALPDEKPTKKPIPATKKPQPDSGLSLEDALLNGGDDDSVKPNPPKPKPANMVTRVALQMMISKGMPTQEVLMIEAMTRTHLLIPLA</sequence>
<dbReference type="GeneID" id="110212735"/>
<feature type="signal peptide" evidence="8">
    <location>
        <begin position="1"/>
        <end position="25"/>
    </location>
</feature>
<dbReference type="AlphaFoldDB" id="A0A6P5KUE1"/>
<evidence type="ECO:0000256" key="3">
    <source>
        <dbReference type="ARBA" id="ARBA00022692"/>
    </source>
</evidence>
<evidence type="ECO:0000256" key="2">
    <source>
        <dbReference type="ARBA" id="ARBA00008763"/>
    </source>
</evidence>
<evidence type="ECO:0000256" key="4">
    <source>
        <dbReference type="ARBA" id="ARBA00022729"/>
    </source>
</evidence>
<feature type="region of interest" description="Disordered" evidence="7">
    <location>
        <begin position="28"/>
        <end position="81"/>
    </location>
</feature>
<dbReference type="PANTHER" id="PTHR15076">
    <property type="entry name" value="CD99/MIC2 PROTEIN RELATED"/>
    <property type="match status" value="1"/>
</dbReference>
<evidence type="ECO:0000313" key="9">
    <source>
        <dbReference type="Proteomes" id="UP000515140"/>
    </source>
</evidence>
<evidence type="ECO:0000256" key="1">
    <source>
        <dbReference type="ARBA" id="ARBA00004479"/>
    </source>
</evidence>
<evidence type="ECO:0000256" key="6">
    <source>
        <dbReference type="ARBA" id="ARBA00023136"/>
    </source>
</evidence>
<proteinExistence type="inferred from homology"/>
<evidence type="ECO:0000256" key="7">
    <source>
        <dbReference type="SAM" id="MobiDB-lite"/>
    </source>
</evidence>
<keyword evidence="4 8" id="KW-0732">Signal</keyword>
<dbReference type="PANTHER" id="PTHR15076:SF15">
    <property type="entry name" value="CD99 ANTIGEN"/>
    <property type="match status" value="1"/>
</dbReference>
<gene>
    <name evidence="10" type="primary">LOC110212735</name>
</gene>
<evidence type="ECO:0000256" key="5">
    <source>
        <dbReference type="ARBA" id="ARBA00022989"/>
    </source>
</evidence>
<feature type="chain" id="PRO_5027744303" evidence="8">
    <location>
        <begin position="26"/>
        <end position="117"/>
    </location>
</feature>
<reference evidence="10" key="1">
    <citation type="submission" date="2025-08" db="UniProtKB">
        <authorList>
            <consortium name="RefSeq"/>
        </authorList>
    </citation>
    <scope>IDENTIFICATION</scope>
    <source>
        <tissue evidence="10">Spleen</tissue>
    </source>
</reference>
<dbReference type="RefSeq" id="XP_020848394.1">
    <property type="nucleotide sequence ID" value="XM_020992735.1"/>
</dbReference>
<comment type="similarity">
    <text evidence="2">Belongs to the CD99 family.</text>
</comment>
<evidence type="ECO:0000313" key="10">
    <source>
        <dbReference type="RefSeq" id="XP_020848394.1"/>
    </source>
</evidence>
<dbReference type="GO" id="GO:0034109">
    <property type="term" value="P:homotypic cell-cell adhesion"/>
    <property type="evidence" value="ECO:0007669"/>
    <property type="project" value="TreeGrafter"/>
</dbReference>
<dbReference type="GO" id="GO:0005886">
    <property type="term" value="C:plasma membrane"/>
    <property type="evidence" value="ECO:0007669"/>
    <property type="project" value="TreeGrafter"/>
</dbReference>
<keyword evidence="9" id="KW-1185">Reference proteome</keyword>
<dbReference type="InParanoid" id="A0A6P5KUE1"/>
<dbReference type="InterPro" id="IPR022078">
    <property type="entry name" value="CD99L2"/>
</dbReference>
<accession>A0A6P5KUE1</accession>
<keyword evidence="6" id="KW-0472">Membrane</keyword>
<dbReference type="KEGG" id="pcw:110212735"/>
<keyword evidence="5" id="KW-1133">Transmembrane helix</keyword>